<name>A0A4Q2M7A6_9MICO</name>
<accession>A0A4Q2M7A6</accession>
<dbReference type="RefSeq" id="WP_129172113.1">
    <property type="nucleotide sequence ID" value="NZ_JACCBI010000001.1"/>
</dbReference>
<dbReference type="EMBL" id="JACCBI010000001">
    <property type="protein sequence ID" value="NYD67995.1"/>
    <property type="molecule type" value="Genomic_DNA"/>
</dbReference>
<organism evidence="2 3">
    <name type="scientific">Agromyces atrinae</name>
    <dbReference type="NCBI Taxonomy" id="592376"/>
    <lineage>
        <taxon>Bacteria</taxon>
        <taxon>Bacillati</taxon>
        <taxon>Actinomycetota</taxon>
        <taxon>Actinomycetes</taxon>
        <taxon>Micrococcales</taxon>
        <taxon>Microbacteriaceae</taxon>
        <taxon>Agromyces</taxon>
    </lineage>
</organism>
<dbReference type="EMBL" id="SDPM01000001">
    <property type="protein sequence ID" value="RXZ87848.1"/>
    <property type="molecule type" value="Genomic_DNA"/>
</dbReference>
<gene>
    <name evidence="1" type="ORF">BJ972_002514</name>
    <name evidence="2" type="ORF">ESP50_01190</name>
</gene>
<dbReference type="Proteomes" id="UP000292686">
    <property type="component" value="Unassembled WGS sequence"/>
</dbReference>
<dbReference type="InterPro" id="IPR018561">
    <property type="entry name" value="AosR"/>
</dbReference>
<evidence type="ECO:0000313" key="2">
    <source>
        <dbReference type="EMBL" id="RXZ87848.1"/>
    </source>
</evidence>
<evidence type="ECO:0000313" key="4">
    <source>
        <dbReference type="Proteomes" id="UP000581087"/>
    </source>
</evidence>
<evidence type="ECO:0000313" key="1">
    <source>
        <dbReference type="EMBL" id="NYD67995.1"/>
    </source>
</evidence>
<evidence type="ECO:0000313" key="3">
    <source>
        <dbReference type="Proteomes" id="UP000292686"/>
    </source>
</evidence>
<protein>
    <submittedName>
        <fullName evidence="2">DUF2017 family protein</fullName>
    </submittedName>
</protein>
<dbReference type="AlphaFoldDB" id="A0A4Q2M7A6"/>
<dbReference type="Pfam" id="PF09438">
    <property type="entry name" value="DUF2017"/>
    <property type="match status" value="1"/>
</dbReference>
<dbReference type="OrthoDB" id="3268479at2"/>
<comment type="caution">
    <text evidence="2">The sequence shown here is derived from an EMBL/GenBank/DDBJ whole genome shotgun (WGS) entry which is preliminary data.</text>
</comment>
<reference evidence="2 3" key="1">
    <citation type="submission" date="2019-01" db="EMBL/GenBank/DDBJ databases">
        <title>Agromyces.</title>
        <authorList>
            <person name="Li J."/>
        </authorList>
    </citation>
    <scope>NUCLEOTIDE SEQUENCE [LARGE SCALE GENOMIC DNA]</scope>
    <source>
        <strain evidence="2 3">DSM 23870</strain>
    </source>
</reference>
<reference evidence="1 4" key="2">
    <citation type="submission" date="2020-07" db="EMBL/GenBank/DDBJ databases">
        <title>Sequencing the genomes of 1000 actinobacteria strains.</title>
        <authorList>
            <person name="Klenk H.-P."/>
        </authorList>
    </citation>
    <scope>NUCLEOTIDE SEQUENCE [LARGE SCALE GENOMIC DNA]</scope>
    <source>
        <strain evidence="1 4">DSM 23870</strain>
    </source>
</reference>
<keyword evidence="3" id="KW-1185">Reference proteome</keyword>
<dbReference type="Proteomes" id="UP000581087">
    <property type="component" value="Unassembled WGS sequence"/>
</dbReference>
<proteinExistence type="predicted"/>
<sequence>MIVAENDGGVRLTVEPVEAMMLATLAEQVDTVLITDGDPALDRLLPDAYRDDVSASREFSRYTREGIVESKRRAARAVRDASSIDDEQDDPLTIDLVGDDAWVWLRFLTDLRLILAERLEFDESGNSQADDPEDALLGAYEWAGFIQGSMLEVLEAV</sequence>